<protein>
    <submittedName>
        <fullName evidence="2">Uncharacterized protein</fullName>
    </submittedName>
</protein>
<dbReference type="AlphaFoldDB" id="A0AAE0YFU6"/>
<evidence type="ECO:0000313" key="2">
    <source>
        <dbReference type="EMBL" id="KAK3743808.1"/>
    </source>
</evidence>
<dbReference type="Proteomes" id="UP001283361">
    <property type="component" value="Unassembled WGS sequence"/>
</dbReference>
<feature type="region of interest" description="Disordered" evidence="1">
    <location>
        <begin position="223"/>
        <end position="244"/>
    </location>
</feature>
<proteinExistence type="predicted"/>
<feature type="compositionally biased region" description="Polar residues" evidence="1">
    <location>
        <begin position="234"/>
        <end position="244"/>
    </location>
</feature>
<name>A0AAE0YFU6_9GAST</name>
<sequence>MPPLMADRQHGFWARGECSTVWISDSGDWVRQVNVSALRVYQPGVSTDRFYRGVACLRHAKSVRCECGRCGVSASLSQCSTGEQRTKCLARGGVEGFRLSASGSGNPSKSSSSWPLATFSHPLDASFSPCTCSPYLLGQSLSEAHGVVRHLERSDHANGIFSALWIVASRTPTGCPNTGIKGGRRALGLLALQLSHSKYLNSGGDDDTPRILAVAIGPRSGSEQARRIRVGESPATSPDSRSQVAETITSYTLGLSCR</sequence>
<organism evidence="2 3">
    <name type="scientific">Elysia crispata</name>
    <name type="common">lettuce slug</name>
    <dbReference type="NCBI Taxonomy" id="231223"/>
    <lineage>
        <taxon>Eukaryota</taxon>
        <taxon>Metazoa</taxon>
        <taxon>Spiralia</taxon>
        <taxon>Lophotrochozoa</taxon>
        <taxon>Mollusca</taxon>
        <taxon>Gastropoda</taxon>
        <taxon>Heterobranchia</taxon>
        <taxon>Euthyneura</taxon>
        <taxon>Panpulmonata</taxon>
        <taxon>Sacoglossa</taxon>
        <taxon>Placobranchoidea</taxon>
        <taxon>Plakobranchidae</taxon>
        <taxon>Elysia</taxon>
    </lineage>
</organism>
<evidence type="ECO:0000256" key="1">
    <source>
        <dbReference type="SAM" id="MobiDB-lite"/>
    </source>
</evidence>
<keyword evidence="3" id="KW-1185">Reference proteome</keyword>
<comment type="caution">
    <text evidence="2">The sequence shown here is derived from an EMBL/GenBank/DDBJ whole genome shotgun (WGS) entry which is preliminary data.</text>
</comment>
<reference evidence="2" key="1">
    <citation type="journal article" date="2023" name="G3 (Bethesda)">
        <title>A reference genome for the long-term kleptoplast-retaining sea slug Elysia crispata morphotype clarki.</title>
        <authorList>
            <person name="Eastman K.E."/>
            <person name="Pendleton A.L."/>
            <person name="Shaikh M.A."/>
            <person name="Suttiyut T."/>
            <person name="Ogas R."/>
            <person name="Tomko P."/>
            <person name="Gavelis G."/>
            <person name="Widhalm J.R."/>
            <person name="Wisecaver J.H."/>
        </authorList>
    </citation>
    <scope>NUCLEOTIDE SEQUENCE</scope>
    <source>
        <strain evidence="2">ECLA1</strain>
    </source>
</reference>
<accession>A0AAE0YFU6</accession>
<dbReference type="EMBL" id="JAWDGP010006298">
    <property type="protein sequence ID" value="KAK3743808.1"/>
    <property type="molecule type" value="Genomic_DNA"/>
</dbReference>
<gene>
    <name evidence="2" type="ORF">RRG08_043539</name>
</gene>
<evidence type="ECO:0000313" key="3">
    <source>
        <dbReference type="Proteomes" id="UP001283361"/>
    </source>
</evidence>